<dbReference type="Gene3D" id="1.10.287.470">
    <property type="entry name" value="Helix hairpin bin"/>
    <property type="match status" value="1"/>
</dbReference>
<dbReference type="Gene3D" id="2.40.30.170">
    <property type="match status" value="1"/>
</dbReference>
<gene>
    <name evidence="3" type="ordered locus">Cag_1409</name>
</gene>
<dbReference type="KEGG" id="cch:Cag_1409"/>
<evidence type="ECO:0000313" key="3">
    <source>
        <dbReference type="EMBL" id="ABB28667.1"/>
    </source>
</evidence>
<dbReference type="HOGENOM" id="CLU_890524_0_0_10"/>
<evidence type="ECO:0000256" key="1">
    <source>
        <dbReference type="ARBA" id="ARBA00009477"/>
    </source>
</evidence>
<dbReference type="Gene3D" id="2.40.50.100">
    <property type="match status" value="1"/>
</dbReference>
<dbReference type="GO" id="GO:0015562">
    <property type="term" value="F:efflux transmembrane transporter activity"/>
    <property type="evidence" value="ECO:0007669"/>
    <property type="project" value="TreeGrafter"/>
</dbReference>
<dbReference type="OrthoDB" id="9806939at2"/>
<dbReference type="InterPro" id="IPR006143">
    <property type="entry name" value="RND_pump_MFP"/>
</dbReference>
<dbReference type="GO" id="GO:1990281">
    <property type="term" value="C:efflux pump complex"/>
    <property type="evidence" value="ECO:0007669"/>
    <property type="project" value="TreeGrafter"/>
</dbReference>
<organism evidence="3">
    <name type="scientific">Chlorobium chlorochromatii (strain CaD3)</name>
    <dbReference type="NCBI Taxonomy" id="340177"/>
    <lineage>
        <taxon>Bacteria</taxon>
        <taxon>Pseudomonadati</taxon>
        <taxon>Chlorobiota</taxon>
        <taxon>Chlorobiia</taxon>
        <taxon>Chlorobiales</taxon>
        <taxon>Chlorobiaceae</taxon>
        <taxon>Chlorobium/Pelodictyon group</taxon>
        <taxon>Chlorobium</taxon>
    </lineage>
</organism>
<dbReference type="eggNOG" id="COG0845">
    <property type="taxonomic scope" value="Bacteria"/>
</dbReference>
<dbReference type="STRING" id="340177.Cag_1409"/>
<evidence type="ECO:0000259" key="2">
    <source>
        <dbReference type="Pfam" id="PF25954"/>
    </source>
</evidence>
<dbReference type="NCBIfam" id="TIGR01730">
    <property type="entry name" value="RND_mfp"/>
    <property type="match status" value="1"/>
</dbReference>
<dbReference type="PANTHER" id="PTHR30469:SF15">
    <property type="entry name" value="HLYD FAMILY OF SECRETION PROTEINS"/>
    <property type="match status" value="1"/>
</dbReference>
<dbReference type="SUPFAM" id="SSF111369">
    <property type="entry name" value="HlyD-like secretion proteins"/>
    <property type="match status" value="1"/>
</dbReference>
<dbReference type="InterPro" id="IPR058792">
    <property type="entry name" value="Beta-barrel_RND_2"/>
</dbReference>
<proteinExistence type="inferred from homology"/>
<dbReference type="EMBL" id="CP000108">
    <property type="protein sequence ID" value="ABB28667.1"/>
    <property type="molecule type" value="Genomic_DNA"/>
</dbReference>
<comment type="similarity">
    <text evidence="1">Belongs to the membrane fusion protein (MFP) (TC 8.A.1) family.</text>
</comment>
<reference evidence="3" key="1">
    <citation type="submission" date="2005-08" db="EMBL/GenBank/DDBJ databases">
        <title>Complete sequence of Chlorobium chlorochromatii CaD3.</title>
        <authorList>
            <person name="Copeland A."/>
            <person name="Lucas S."/>
            <person name="Lapidus A."/>
            <person name="Barry K."/>
            <person name="Detter J.C."/>
            <person name="Glavina T."/>
            <person name="Hammon N."/>
            <person name="Israni S."/>
            <person name="Pitluck S."/>
            <person name="Bryant D."/>
            <person name="Schmutz J."/>
            <person name="Larimer F."/>
            <person name="Land M."/>
            <person name="Kyrpides N."/>
            <person name="Ivanova N."/>
            <person name="Richardson P."/>
        </authorList>
    </citation>
    <scope>NUCLEOTIDE SEQUENCE [LARGE SCALE GENOMIC DNA]</scope>
    <source>
        <strain evidence="3">CaD3</strain>
    </source>
</reference>
<sequence>MKKNIGLALGGAVLFIMILLFFFNPFSASDKSTTLVTVQRRDAVPPPNSTLHDSTSYAHATEEAGFISGIVEPYNDATIGLVVQGKIASIWVPEGRRVGRGGIILTLEKSQEELEVARRKIIWQNQAELKSAEAVVTTLTETLRLNRKLYDETRSVSREELDKLSLQWENAVAERDRLRNQKLREKVEYEIAAKTLDSRLLKAPFSGTVEKVFLKVGEIYQPGQPLVRLIDADRCVLTANIDDTKNYKFKQGMTVELHVMEGSSEVIRKGTITKVPIAVDPASGVMQVKAFFDNRDGRIKPGTTAKMRVPQE</sequence>
<feature type="domain" description="CusB-like beta-barrel" evidence="2">
    <location>
        <begin position="238"/>
        <end position="309"/>
    </location>
</feature>
<dbReference type="PANTHER" id="PTHR30469">
    <property type="entry name" value="MULTIDRUG RESISTANCE PROTEIN MDTA"/>
    <property type="match status" value="1"/>
</dbReference>
<protein>
    <submittedName>
        <fullName evidence="3">Membrane-fusion protein-like protein</fullName>
    </submittedName>
</protein>
<dbReference type="Pfam" id="PF25954">
    <property type="entry name" value="Beta-barrel_RND_2"/>
    <property type="match status" value="1"/>
</dbReference>
<name>Q3AQQ8_CHLCH</name>
<dbReference type="AlphaFoldDB" id="Q3AQQ8"/>
<accession>Q3AQQ8</accession>